<evidence type="ECO:0000256" key="1">
    <source>
        <dbReference type="ARBA" id="ARBA00004651"/>
    </source>
</evidence>
<feature type="transmembrane region" description="Helical" evidence="9">
    <location>
        <begin position="160"/>
        <end position="182"/>
    </location>
</feature>
<keyword evidence="6 9" id="KW-0472">Membrane</keyword>
<comment type="subcellular location">
    <subcellularLocation>
        <location evidence="1">Cell membrane</location>
        <topology evidence="1">Multi-pass membrane protein</topology>
    </subcellularLocation>
</comment>
<evidence type="ECO:0000256" key="6">
    <source>
        <dbReference type="ARBA" id="ARBA00023136"/>
    </source>
</evidence>
<dbReference type="EMBL" id="JAPXFL010000007">
    <property type="protein sequence ID" value="KAK9504379.1"/>
    <property type="molecule type" value="Genomic_DNA"/>
</dbReference>
<evidence type="ECO:0000256" key="7">
    <source>
        <dbReference type="ARBA" id="ARBA00023170"/>
    </source>
</evidence>
<dbReference type="PANTHER" id="PTHR42643">
    <property type="entry name" value="IONOTROPIC RECEPTOR 20A-RELATED"/>
    <property type="match status" value="1"/>
</dbReference>
<keyword evidence="7" id="KW-0675">Receptor</keyword>
<keyword evidence="8" id="KW-0325">Glycoprotein</keyword>
<dbReference type="SUPFAM" id="SSF53850">
    <property type="entry name" value="Periplasmic binding protein-like II"/>
    <property type="match status" value="1"/>
</dbReference>
<feature type="transmembrane region" description="Helical" evidence="9">
    <location>
        <begin position="412"/>
        <end position="438"/>
    </location>
</feature>
<keyword evidence="5 9" id="KW-1133">Transmembrane helix</keyword>
<evidence type="ECO:0000313" key="11">
    <source>
        <dbReference type="EMBL" id="KAK9504379.1"/>
    </source>
</evidence>
<name>A0AAW1D0A2_9HEMI</name>
<organism evidence="11 12">
    <name type="scientific">Rhynocoris fuscipes</name>
    <dbReference type="NCBI Taxonomy" id="488301"/>
    <lineage>
        <taxon>Eukaryota</taxon>
        <taxon>Metazoa</taxon>
        <taxon>Ecdysozoa</taxon>
        <taxon>Arthropoda</taxon>
        <taxon>Hexapoda</taxon>
        <taxon>Insecta</taxon>
        <taxon>Pterygota</taxon>
        <taxon>Neoptera</taxon>
        <taxon>Paraneoptera</taxon>
        <taxon>Hemiptera</taxon>
        <taxon>Heteroptera</taxon>
        <taxon>Panheteroptera</taxon>
        <taxon>Cimicomorpha</taxon>
        <taxon>Reduviidae</taxon>
        <taxon>Harpactorinae</taxon>
        <taxon>Harpactorini</taxon>
        <taxon>Rhynocoris</taxon>
    </lineage>
</organism>
<dbReference type="Proteomes" id="UP001461498">
    <property type="component" value="Unassembled WGS sequence"/>
</dbReference>
<accession>A0AAW1D0A2</accession>
<feature type="domain" description="Ionotropic glutamate receptor C-terminal" evidence="10">
    <location>
        <begin position="161"/>
        <end position="346"/>
    </location>
</feature>
<dbReference type="GO" id="GO:0015276">
    <property type="term" value="F:ligand-gated monoatomic ion channel activity"/>
    <property type="evidence" value="ECO:0007669"/>
    <property type="project" value="InterPro"/>
</dbReference>
<feature type="transmembrane region" description="Helical" evidence="9">
    <location>
        <begin position="227"/>
        <end position="249"/>
    </location>
</feature>
<evidence type="ECO:0000313" key="12">
    <source>
        <dbReference type="Proteomes" id="UP001461498"/>
    </source>
</evidence>
<keyword evidence="3" id="KW-1003">Cell membrane</keyword>
<dbReference type="GO" id="GO:0050906">
    <property type="term" value="P:detection of stimulus involved in sensory perception"/>
    <property type="evidence" value="ECO:0007669"/>
    <property type="project" value="UniProtKB-ARBA"/>
</dbReference>
<dbReference type="AlphaFoldDB" id="A0AAW1D0A2"/>
<evidence type="ECO:0000256" key="3">
    <source>
        <dbReference type="ARBA" id="ARBA00022475"/>
    </source>
</evidence>
<gene>
    <name evidence="11" type="ORF">O3M35_010722</name>
</gene>
<dbReference type="InterPro" id="IPR001320">
    <property type="entry name" value="Iontro_rcpt_C"/>
</dbReference>
<reference evidence="11 12" key="1">
    <citation type="submission" date="2022-12" db="EMBL/GenBank/DDBJ databases">
        <title>Chromosome-level genome assembly of true bugs.</title>
        <authorList>
            <person name="Ma L."/>
            <person name="Li H."/>
        </authorList>
    </citation>
    <scope>NUCLEOTIDE SEQUENCE [LARGE SCALE GENOMIC DNA]</scope>
    <source>
        <strain evidence="11">Lab_2022b</strain>
    </source>
</reference>
<dbReference type="Gene3D" id="1.10.287.70">
    <property type="match status" value="1"/>
</dbReference>
<evidence type="ECO:0000256" key="2">
    <source>
        <dbReference type="ARBA" id="ARBA00008685"/>
    </source>
</evidence>
<dbReference type="GO" id="GO:0005886">
    <property type="term" value="C:plasma membrane"/>
    <property type="evidence" value="ECO:0007669"/>
    <property type="project" value="UniProtKB-SubCell"/>
</dbReference>
<dbReference type="InterPro" id="IPR052192">
    <property type="entry name" value="Insect_Ionotropic_Sensory_Rcpt"/>
</dbReference>
<evidence type="ECO:0000256" key="8">
    <source>
        <dbReference type="ARBA" id="ARBA00023180"/>
    </source>
</evidence>
<keyword evidence="12" id="KW-1185">Reference proteome</keyword>
<sequence>MKFQLDWSGPVDVQLPEEALNCAQRDRSDFGGVTLKSATIIKFPQYFNGFESLENREFDNWVKLHYPIISLLGNQLNFSMNVSFIDFYGWESPNGSFDGLMGLLQREEIDLAATGFFMRKDRMAISEYTAETVFVRTAIIFKQPTLSSVSNIFILPFSQLVWISCGCLTVLVGIILAVEYILSKKIYSNPYKEVHATPADLVTMVLSTVCQQGTELNPLSLPSRITVFLFSLFAFFLYTSYSANIVALLQSTAPVIKTLSDLTKSHLKFKVYTERYNEEYFNEAVDKDIIDLYELKVKPQGKDAYCTPKEGVALMRTGKYAFNGETNTIYKFISDTFEEDEKCSLSEMKLFTLPVLSVPVVKRSGHRELVTRKLAWQKETGLMSRIESDWLAPKPECGSNGSGFVNVGLADFLPALLVFLYGVAVTSAVFIVELIFYYR</sequence>
<comment type="caution">
    <text evidence="11">The sequence shown here is derived from an EMBL/GenBank/DDBJ whole genome shotgun (WGS) entry which is preliminary data.</text>
</comment>
<dbReference type="PANTHER" id="PTHR42643:SF33">
    <property type="entry name" value="GLUTAMATE RECEPTOR 2-LIKE PROTEIN"/>
    <property type="match status" value="1"/>
</dbReference>
<keyword evidence="4 9" id="KW-0812">Transmembrane</keyword>
<comment type="similarity">
    <text evidence="2">Belongs to the glutamate-gated ion channel (TC 1.A.10.1) family.</text>
</comment>
<dbReference type="Pfam" id="PF00060">
    <property type="entry name" value="Lig_chan"/>
    <property type="match status" value="1"/>
</dbReference>
<evidence type="ECO:0000259" key="10">
    <source>
        <dbReference type="Pfam" id="PF00060"/>
    </source>
</evidence>
<evidence type="ECO:0000256" key="4">
    <source>
        <dbReference type="ARBA" id="ARBA00022692"/>
    </source>
</evidence>
<evidence type="ECO:0000256" key="5">
    <source>
        <dbReference type="ARBA" id="ARBA00022989"/>
    </source>
</evidence>
<evidence type="ECO:0000256" key="9">
    <source>
        <dbReference type="SAM" id="Phobius"/>
    </source>
</evidence>
<protein>
    <recommendedName>
        <fullName evidence="10">Ionotropic glutamate receptor C-terminal domain-containing protein</fullName>
    </recommendedName>
</protein>
<dbReference type="Gene3D" id="3.40.190.10">
    <property type="entry name" value="Periplasmic binding protein-like II"/>
    <property type="match status" value="1"/>
</dbReference>
<proteinExistence type="inferred from homology"/>